<reference evidence="2 3" key="1">
    <citation type="submission" date="2020-10" db="EMBL/GenBank/DDBJ databases">
        <title>The Coptis chinensis genome and diversification of protoberbering-type alkaloids.</title>
        <authorList>
            <person name="Wang B."/>
            <person name="Shu S."/>
            <person name="Song C."/>
            <person name="Liu Y."/>
        </authorList>
    </citation>
    <scope>NUCLEOTIDE SEQUENCE [LARGE SCALE GENOMIC DNA]</scope>
    <source>
        <strain evidence="2">HL-2020</strain>
        <tissue evidence="2">Leaf</tissue>
    </source>
</reference>
<gene>
    <name evidence="2" type="ORF">IFM89_003533</name>
</gene>
<accession>A0A835LAS7</accession>
<feature type="region of interest" description="Disordered" evidence="1">
    <location>
        <begin position="374"/>
        <end position="396"/>
    </location>
</feature>
<organism evidence="2 3">
    <name type="scientific">Coptis chinensis</name>
    <dbReference type="NCBI Taxonomy" id="261450"/>
    <lineage>
        <taxon>Eukaryota</taxon>
        <taxon>Viridiplantae</taxon>
        <taxon>Streptophyta</taxon>
        <taxon>Embryophyta</taxon>
        <taxon>Tracheophyta</taxon>
        <taxon>Spermatophyta</taxon>
        <taxon>Magnoliopsida</taxon>
        <taxon>Ranunculales</taxon>
        <taxon>Ranunculaceae</taxon>
        <taxon>Coptidoideae</taxon>
        <taxon>Coptis</taxon>
    </lineage>
</organism>
<dbReference type="EMBL" id="JADFTS010000009">
    <property type="protein sequence ID" value="KAF9587515.1"/>
    <property type="molecule type" value="Genomic_DNA"/>
</dbReference>
<protein>
    <submittedName>
        <fullName evidence="2">Uncharacterized protein</fullName>
    </submittedName>
</protein>
<evidence type="ECO:0000313" key="2">
    <source>
        <dbReference type="EMBL" id="KAF9587515.1"/>
    </source>
</evidence>
<name>A0A835LAS7_9MAGN</name>
<dbReference type="Proteomes" id="UP000631114">
    <property type="component" value="Unassembled WGS sequence"/>
</dbReference>
<dbReference type="AlphaFoldDB" id="A0A835LAS7"/>
<sequence>MPITLWEGKIGLSSFSGSKIYIKMDIQDVKDFKQSFDTTKIVVELEDPGQSGVLSEQELLIDRRVDIGKLKEMGKDRSCKEYFPPLFGNFSFIQVDLGTHFWRSVKELSRFAYGLLVRMKSSLYGRCRMMRWDNVLISLKKGDLGSRIDDAIEALEFWEEIETPLKKVIGMRLFIETMDTQASSYIHNETVQEFIQNQQAAQLEALWIAVSGTAPLHQQRALSHTMDFDVTMGDSSTQHQLSPEAIVRSESNSQTTVNQAAHSMSTMNMRSLLQLGPSQRSIAQRARRQREEALRVSATQRDHRYPPSLTHGLTMETAVHYIDATSFVTTTQRADKGNNIVIADTLSPQPYINSQPVGPSYAGCSSGATQHEHFPLPTRNFSPSFHLGSSSLRSNM</sequence>
<evidence type="ECO:0000256" key="1">
    <source>
        <dbReference type="SAM" id="MobiDB-lite"/>
    </source>
</evidence>
<comment type="caution">
    <text evidence="2">The sequence shown here is derived from an EMBL/GenBank/DDBJ whole genome shotgun (WGS) entry which is preliminary data.</text>
</comment>
<evidence type="ECO:0000313" key="3">
    <source>
        <dbReference type="Proteomes" id="UP000631114"/>
    </source>
</evidence>
<proteinExistence type="predicted"/>
<keyword evidence="3" id="KW-1185">Reference proteome</keyword>
<feature type="compositionally biased region" description="Polar residues" evidence="1">
    <location>
        <begin position="379"/>
        <end position="396"/>
    </location>
</feature>